<comment type="caution">
    <text evidence="1">The sequence shown here is derived from an EMBL/GenBank/DDBJ whole genome shotgun (WGS) entry which is preliminary data.</text>
</comment>
<dbReference type="EMBL" id="AAHUDZ010000055">
    <property type="protein sequence ID" value="ECA3795010.1"/>
    <property type="molecule type" value="Genomic_DNA"/>
</dbReference>
<dbReference type="AlphaFoldDB" id="A0A5X6ET37"/>
<proteinExistence type="predicted"/>
<protein>
    <submittedName>
        <fullName evidence="1">Conjugal transfer protein TraE</fullName>
    </submittedName>
</protein>
<sequence>MTITTTGIAGTIIPALDSDIVAGLLDNGHRKASSPLQVRYRQGVKEVLEMISERIGISMSELTCILVEDALREMFLPLSTAAGNVTARVEHLIKAHSLTPPELASLLSPWNLRLSVLQDPVKMTDYLSPALLDNLAQWFHVNPDWLSGRVNVPVALSGCWPETQEAFYALLQDSDNTDVIIWHSILPSGNDGQEYTGVLLRRKTVIHDTTIYPVLSLPPVNIKDNRTAWINELMDNCYSLSVRRVSLPPYQAELLMSGRIFPAVFMQTSLPGRQ</sequence>
<accession>A0A5X6ET37</accession>
<name>A0A5X6ET37_SALET</name>
<organism evidence="1">
    <name type="scientific">Salmonella enterica subsp. enterica serovar Aqua</name>
    <dbReference type="NCBI Taxonomy" id="1302615"/>
    <lineage>
        <taxon>Bacteria</taxon>
        <taxon>Pseudomonadati</taxon>
        <taxon>Pseudomonadota</taxon>
        <taxon>Gammaproteobacteria</taxon>
        <taxon>Enterobacterales</taxon>
        <taxon>Enterobacteriaceae</taxon>
        <taxon>Salmonella</taxon>
    </lineage>
</organism>
<evidence type="ECO:0000313" key="1">
    <source>
        <dbReference type="EMBL" id="ECA3795010.1"/>
    </source>
</evidence>
<gene>
    <name evidence="1" type="ORF">EKG95_25000</name>
</gene>
<reference evidence="1" key="1">
    <citation type="submission" date="2018-12" db="EMBL/GenBank/DDBJ databases">
        <authorList>
            <person name="Ashton P.M."/>
            <person name="Dallman T."/>
            <person name="Nair S."/>
            <person name="De Pinna E."/>
            <person name="Peters T."/>
            <person name="Grant K."/>
        </authorList>
    </citation>
    <scope>NUCLEOTIDE SEQUENCE</scope>
    <source>
        <strain evidence="1">650060</strain>
    </source>
</reference>